<dbReference type="FunCoup" id="A0A2G5DRM4">
    <property type="interactions" value="1670"/>
</dbReference>
<feature type="chain" id="PRO_5013619815" description="Malectin-like domain-containing protein" evidence="3">
    <location>
        <begin position="22"/>
        <end position="322"/>
    </location>
</feature>
<keyword evidence="5" id="KW-1185">Reference proteome</keyword>
<dbReference type="InParanoid" id="A0A2G5DRM4"/>
<evidence type="ECO:0008006" key="6">
    <source>
        <dbReference type="Google" id="ProtNLM"/>
    </source>
</evidence>
<dbReference type="STRING" id="218851.A0A2G5DRM4"/>
<protein>
    <recommendedName>
        <fullName evidence="6">Malectin-like domain-containing protein</fullName>
    </recommendedName>
</protein>
<dbReference type="PANTHER" id="PTHR33512:SF14">
    <property type="entry name" value="EXPRESSED PROTEIN"/>
    <property type="match status" value="1"/>
</dbReference>
<keyword evidence="2" id="KW-0812">Transmembrane</keyword>
<feature type="transmembrane region" description="Helical" evidence="2">
    <location>
        <begin position="248"/>
        <end position="272"/>
    </location>
</feature>
<dbReference type="OrthoDB" id="1925347at2759"/>
<gene>
    <name evidence="4" type="ORF">AQUCO_01600433v1</name>
</gene>
<keyword evidence="2" id="KW-0472">Membrane</keyword>
<dbReference type="InterPro" id="IPR010605">
    <property type="entry name" value="DUF1191"/>
</dbReference>
<evidence type="ECO:0000256" key="2">
    <source>
        <dbReference type="SAM" id="Phobius"/>
    </source>
</evidence>
<sequence length="322" mass="35355">MRLLQTLSNLLFFLLPWIISSAHLKAQSSIPPASSRSLDALLQDYAFRAFLRPHTGIPYHGDVPSNFTGIQVTAMRLRSGSLRTRGVQAYNEFQIPVGVVVQPYVERLVLVYQNLANWSSFFYPLPGYTYLTPVLGLLTYDASNLSATNLPELEIKASDKPILIRFPQLKSVPLGSTPQCVWFDLHGLAEFSNLTSDNVCSTLQQGHFSVVAESSAPSVPPPPPDEGSKNPTSGGGRGDGKEDDKSRVWIIAGSVVGGLVLLVLLSFLAFWVQRYKHKNQMQQMEKAAEVGEALHMTSVGNTRAPVAMGTRTQPVLENEYVP</sequence>
<feature type="region of interest" description="Disordered" evidence="1">
    <location>
        <begin position="212"/>
        <end position="243"/>
    </location>
</feature>
<proteinExistence type="predicted"/>
<feature type="signal peptide" evidence="3">
    <location>
        <begin position="1"/>
        <end position="21"/>
    </location>
</feature>
<evidence type="ECO:0000313" key="4">
    <source>
        <dbReference type="EMBL" id="PIA46162.1"/>
    </source>
</evidence>
<dbReference type="EMBL" id="KZ305033">
    <property type="protein sequence ID" value="PIA46162.1"/>
    <property type="molecule type" value="Genomic_DNA"/>
</dbReference>
<evidence type="ECO:0000313" key="5">
    <source>
        <dbReference type="Proteomes" id="UP000230069"/>
    </source>
</evidence>
<keyword evidence="2" id="KW-1133">Transmembrane helix</keyword>
<dbReference type="Gene3D" id="1.20.5.930">
    <property type="entry name" value="Bicelle-embedded integrin alpha(iib) transmembrane segment"/>
    <property type="match status" value="1"/>
</dbReference>
<name>A0A2G5DRM4_AQUCA</name>
<evidence type="ECO:0000256" key="3">
    <source>
        <dbReference type="SAM" id="SignalP"/>
    </source>
</evidence>
<dbReference type="Pfam" id="PF06697">
    <property type="entry name" value="DUF1191"/>
    <property type="match status" value="1"/>
</dbReference>
<accession>A0A2G5DRM4</accession>
<dbReference type="AlphaFoldDB" id="A0A2G5DRM4"/>
<dbReference type="PANTHER" id="PTHR33512">
    <property type="entry name" value="PROTEIN, PUTATIVE (DUF1191)-RELATED"/>
    <property type="match status" value="1"/>
</dbReference>
<dbReference type="GO" id="GO:0016020">
    <property type="term" value="C:membrane"/>
    <property type="evidence" value="ECO:0007669"/>
    <property type="project" value="TreeGrafter"/>
</dbReference>
<reference evidence="4 5" key="1">
    <citation type="submission" date="2017-09" db="EMBL/GenBank/DDBJ databases">
        <title>WGS assembly of Aquilegia coerulea Goldsmith.</title>
        <authorList>
            <person name="Hodges S."/>
            <person name="Kramer E."/>
            <person name="Nordborg M."/>
            <person name="Tomkins J."/>
            <person name="Borevitz J."/>
            <person name="Derieg N."/>
            <person name="Yan J."/>
            <person name="Mihaltcheva S."/>
            <person name="Hayes R.D."/>
            <person name="Rokhsar D."/>
        </authorList>
    </citation>
    <scope>NUCLEOTIDE SEQUENCE [LARGE SCALE GENOMIC DNA]</scope>
    <source>
        <strain evidence="5">cv. Goldsmith</strain>
    </source>
</reference>
<keyword evidence="3" id="KW-0732">Signal</keyword>
<dbReference type="Proteomes" id="UP000230069">
    <property type="component" value="Unassembled WGS sequence"/>
</dbReference>
<evidence type="ECO:0000256" key="1">
    <source>
        <dbReference type="SAM" id="MobiDB-lite"/>
    </source>
</evidence>
<organism evidence="4 5">
    <name type="scientific">Aquilegia coerulea</name>
    <name type="common">Rocky mountain columbine</name>
    <dbReference type="NCBI Taxonomy" id="218851"/>
    <lineage>
        <taxon>Eukaryota</taxon>
        <taxon>Viridiplantae</taxon>
        <taxon>Streptophyta</taxon>
        <taxon>Embryophyta</taxon>
        <taxon>Tracheophyta</taxon>
        <taxon>Spermatophyta</taxon>
        <taxon>Magnoliopsida</taxon>
        <taxon>Ranunculales</taxon>
        <taxon>Ranunculaceae</taxon>
        <taxon>Thalictroideae</taxon>
        <taxon>Aquilegia</taxon>
    </lineage>
</organism>